<evidence type="ECO:0000256" key="2">
    <source>
        <dbReference type="ARBA" id="ARBA00012438"/>
    </source>
</evidence>
<accession>A0A1I2CI72</accession>
<dbReference type="GO" id="GO:0004673">
    <property type="term" value="F:protein histidine kinase activity"/>
    <property type="evidence" value="ECO:0007669"/>
    <property type="project" value="UniProtKB-EC"/>
</dbReference>
<dbReference type="Pfam" id="PF02518">
    <property type="entry name" value="HATPase_c"/>
    <property type="match status" value="1"/>
</dbReference>
<dbReference type="InterPro" id="IPR003594">
    <property type="entry name" value="HATPase_dom"/>
</dbReference>
<sequence>MIRLLLICLICWLTTGSGFAQPKLPAPAKSVFTIDSLPVQGIVLNQGWRWHEGDNLNWAKPDIDDQYWQAIDPSQDITELANIQQRQRGWLRLHMRVDSTLLGKVISMLIEQQVASQLYLNGQLIGGFGQLSTDPNQVKAYNPSGANQALGQAIHFQLGPQADQVLAVRVALQPGIHYLKFFDRPNPFLLIRLHQADQRNQNRIDSSGNFDLMFFDYFKVGLFSILALLHLLFYVLYPAHKANLWFSLYCFFAAAIYLNQPIFYQYVHSVADRMHSAIAQWVFIFGAHLFILGAVYTLFKKQVGFVFYTAFFGFSVYLILFTLQVNMPTDLATILALILTDIETTRLLLLAARNRGNEYWVLTIGAGSFVLLISAALVIPYLAVDLSMKFIIVQVFFNVGTLSLPLSITLFLASQFAKTNRSLAKKLKQVEHLSTLMRTQEQEKQQILARQNETLEQQVTLRTAQLKQSLTELKSTQTQLIHQEKMASLGKLTKGIMDRMLNPLNYINNFSLTGKELLGEIRTVTQKHQATFLADEQDDLENATTMLAQNLTKIHEHGNSTARILQDMQKLLKERSSTFVLTDLNSYLTQQIDTCFPKALANYPALRIQLELQLAPQPLLVNLLPHEFSEVLTSLVDNACYALAEKCRRVTGFEPRLEISTVEIEDQVQLQVRDNGRGIPPKEASQLFSPFFTTKATAKGSGLSLYLSKEVVEANLHGQIRIDSVEEQYTQVTILLPLKSELATTWS</sequence>
<evidence type="ECO:0000313" key="7">
    <source>
        <dbReference type="Proteomes" id="UP000198598"/>
    </source>
</evidence>
<name>A0A1I2CI72_9BACT</name>
<dbReference type="Gene3D" id="2.60.120.260">
    <property type="entry name" value="Galactose-binding domain-like"/>
    <property type="match status" value="1"/>
</dbReference>
<dbReference type="PROSITE" id="PS50109">
    <property type="entry name" value="HIS_KIN"/>
    <property type="match status" value="1"/>
</dbReference>
<feature type="transmembrane region" description="Helical" evidence="3">
    <location>
        <begin position="244"/>
        <end position="266"/>
    </location>
</feature>
<keyword evidence="3" id="KW-0472">Membrane</keyword>
<feature type="chain" id="PRO_5011549374" description="histidine kinase" evidence="4">
    <location>
        <begin position="21"/>
        <end position="747"/>
    </location>
</feature>
<gene>
    <name evidence="6" type="ORF">SAMN05216167_11795</name>
</gene>
<dbReference type="PRINTS" id="PR00344">
    <property type="entry name" value="BCTRLSENSOR"/>
</dbReference>
<dbReference type="InterPro" id="IPR008979">
    <property type="entry name" value="Galactose-bd-like_sf"/>
</dbReference>
<evidence type="ECO:0000256" key="3">
    <source>
        <dbReference type="SAM" id="Phobius"/>
    </source>
</evidence>
<evidence type="ECO:0000259" key="5">
    <source>
        <dbReference type="PROSITE" id="PS50109"/>
    </source>
</evidence>
<feature type="transmembrane region" description="Helical" evidence="3">
    <location>
        <begin position="278"/>
        <end position="298"/>
    </location>
</feature>
<keyword evidence="7" id="KW-1185">Reference proteome</keyword>
<dbReference type="EC" id="2.7.13.3" evidence="2"/>
<dbReference type="EMBL" id="FOLQ01000017">
    <property type="protein sequence ID" value="SFE68021.1"/>
    <property type="molecule type" value="Genomic_DNA"/>
</dbReference>
<dbReference type="PANTHER" id="PTHR43065">
    <property type="entry name" value="SENSOR HISTIDINE KINASE"/>
    <property type="match status" value="1"/>
</dbReference>
<dbReference type="OrthoDB" id="9806995at2"/>
<dbReference type="AlphaFoldDB" id="A0A1I2CI72"/>
<feature type="signal peptide" evidence="4">
    <location>
        <begin position="1"/>
        <end position="20"/>
    </location>
</feature>
<dbReference type="InterPro" id="IPR004358">
    <property type="entry name" value="Sig_transdc_His_kin-like_C"/>
</dbReference>
<protein>
    <recommendedName>
        <fullName evidence="2">histidine kinase</fullName>
        <ecNumber evidence="2">2.7.13.3</ecNumber>
    </recommendedName>
</protein>
<dbReference type="SUPFAM" id="SSF55874">
    <property type="entry name" value="ATPase domain of HSP90 chaperone/DNA topoisomerase II/histidine kinase"/>
    <property type="match status" value="1"/>
</dbReference>
<evidence type="ECO:0000313" key="6">
    <source>
        <dbReference type="EMBL" id="SFE68021.1"/>
    </source>
</evidence>
<keyword evidence="6" id="KW-0418">Kinase</keyword>
<dbReference type="Gene3D" id="3.30.565.10">
    <property type="entry name" value="Histidine kinase-like ATPase, C-terminal domain"/>
    <property type="match status" value="1"/>
</dbReference>
<feature type="transmembrane region" description="Helical" evidence="3">
    <location>
        <begin position="305"/>
        <end position="325"/>
    </location>
</feature>
<reference evidence="6 7" key="1">
    <citation type="submission" date="2016-10" db="EMBL/GenBank/DDBJ databases">
        <authorList>
            <person name="de Groot N.N."/>
        </authorList>
    </citation>
    <scope>NUCLEOTIDE SEQUENCE [LARGE SCALE GENOMIC DNA]</scope>
    <source>
        <strain evidence="6 7">DSM 26130</strain>
    </source>
</reference>
<dbReference type="InterPro" id="IPR005467">
    <property type="entry name" value="His_kinase_dom"/>
</dbReference>
<feature type="transmembrane region" description="Helical" evidence="3">
    <location>
        <begin position="390"/>
        <end position="413"/>
    </location>
</feature>
<feature type="domain" description="Histidine kinase" evidence="5">
    <location>
        <begin position="495"/>
        <end position="740"/>
    </location>
</feature>
<evidence type="ECO:0000256" key="1">
    <source>
        <dbReference type="ARBA" id="ARBA00000085"/>
    </source>
</evidence>
<feature type="transmembrane region" description="Helical" evidence="3">
    <location>
        <begin position="359"/>
        <end position="384"/>
    </location>
</feature>
<keyword evidence="6" id="KW-0808">Transferase</keyword>
<dbReference type="InterPro" id="IPR036890">
    <property type="entry name" value="HATPase_C_sf"/>
</dbReference>
<dbReference type="PANTHER" id="PTHR43065:SF42">
    <property type="entry name" value="TWO-COMPONENT SENSOR PPRA"/>
    <property type="match status" value="1"/>
</dbReference>
<keyword evidence="3" id="KW-1133">Transmembrane helix</keyword>
<keyword evidence="4" id="KW-0732">Signal</keyword>
<comment type="catalytic activity">
    <reaction evidence="1">
        <text>ATP + protein L-histidine = ADP + protein N-phospho-L-histidine.</text>
        <dbReference type="EC" id="2.7.13.3"/>
    </reaction>
</comment>
<dbReference type="Proteomes" id="UP000198598">
    <property type="component" value="Unassembled WGS sequence"/>
</dbReference>
<keyword evidence="3" id="KW-0812">Transmembrane</keyword>
<proteinExistence type="predicted"/>
<evidence type="ECO:0000256" key="4">
    <source>
        <dbReference type="SAM" id="SignalP"/>
    </source>
</evidence>
<organism evidence="6 7">
    <name type="scientific">Spirosoma endophyticum</name>
    <dbReference type="NCBI Taxonomy" id="662367"/>
    <lineage>
        <taxon>Bacteria</taxon>
        <taxon>Pseudomonadati</taxon>
        <taxon>Bacteroidota</taxon>
        <taxon>Cytophagia</taxon>
        <taxon>Cytophagales</taxon>
        <taxon>Cytophagaceae</taxon>
        <taxon>Spirosoma</taxon>
    </lineage>
</organism>
<dbReference type="STRING" id="662367.SAMN05216167_11795"/>
<dbReference type="Gene3D" id="1.10.287.130">
    <property type="match status" value="1"/>
</dbReference>
<feature type="transmembrane region" description="Helical" evidence="3">
    <location>
        <begin position="217"/>
        <end position="237"/>
    </location>
</feature>
<dbReference type="SMART" id="SM00387">
    <property type="entry name" value="HATPase_c"/>
    <property type="match status" value="1"/>
</dbReference>
<dbReference type="RefSeq" id="WP_093832427.1">
    <property type="nucleotide sequence ID" value="NZ_FOLQ01000017.1"/>
</dbReference>
<dbReference type="SUPFAM" id="SSF49785">
    <property type="entry name" value="Galactose-binding domain-like"/>
    <property type="match status" value="1"/>
</dbReference>